<evidence type="ECO:0000313" key="1">
    <source>
        <dbReference type="EMBL" id="MFD0919254.1"/>
    </source>
</evidence>
<accession>A0ABW3FL87</accession>
<name>A0ABW3FL87_9PSEU</name>
<comment type="caution">
    <text evidence="1">The sequence shown here is derived from an EMBL/GenBank/DDBJ whole genome shotgun (WGS) entry which is preliminary data.</text>
</comment>
<dbReference type="InterPro" id="IPR019587">
    <property type="entry name" value="Polyketide_cyclase/dehydratase"/>
</dbReference>
<dbReference type="InterPro" id="IPR023393">
    <property type="entry name" value="START-like_dom_sf"/>
</dbReference>
<dbReference type="Pfam" id="PF10604">
    <property type="entry name" value="Polyketide_cyc2"/>
    <property type="match status" value="1"/>
</dbReference>
<sequence>MQPVEIRIGVPVDAPPEVVWAAATDWDRQGEWMLGTEVQASAGSGGLGTRLVAVTGIRGIGVVDRMEVVEWSPPRRCRVRHVGEIVSGEGGFDVIRCGNAASTFVWWERLVPPFGAGVLWPVVRPAFAWGLRRSLDAFAEFCREYDQ</sequence>
<dbReference type="Gene3D" id="3.30.530.20">
    <property type="match status" value="1"/>
</dbReference>
<gene>
    <name evidence="1" type="ORF">ACFQ16_05820</name>
</gene>
<organism evidence="1 2">
    <name type="scientific">Saccharopolyspora rosea</name>
    <dbReference type="NCBI Taxonomy" id="524884"/>
    <lineage>
        <taxon>Bacteria</taxon>
        <taxon>Bacillati</taxon>
        <taxon>Actinomycetota</taxon>
        <taxon>Actinomycetes</taxon>
        <taxon>Pseudonocardiales</taxon>
        <taxon>Pseudonocardiaceae</taxon>
        <taxon>Saccharopolyspora</taxon>
    </lineage>
</organism>
<dbReference type="CDD" id="cd07812">
    <property type="entry name" value="SRPBCC"/>
    <property type="match status" value="1"/>
</dbReference>
<dbReference type="Proteomes" id="UP001597018">
    <property type="component" value="Unassembled WGS sequence"/>
</dbReference>
<dbReference type="SUPFAM" id="SSF55961">
    <property type="entry name" value="Bet v1-like"/>
    <property type="match status" value="1"/>
</dbReference>
<protein>
    <submittedName>
        <fullName evidence="1">SRPBCC family protein</fullName>
    </submittedName>
</protein>
<reference evidence="2" key="1">
    <citation type="journal article" date="2019" name="Int. J. Syst. Evol. Microbiol.">
        <title>The Global Catalogue of Microorganisms (GCM) 10K type strain sequencing project: providing services to taxonomists for standard genome sequencing and annotation.</title>
        <authorList>
            <consortium name="The Broad Institute Genomics Platform"/>
            <consortium name="The Broad Institute Genome Sequencing Center for Infectious Disease"/>
            <person name="Wu L."/>
            <person name="Ma J."/>
        </authorList>
    </citation>
    <scope>NUCLEOTIDE SEQUENCE [LARGE SCALE GENOMIC DNA]</scope>
    <source>
        <strain evidence="2">CCUG 56401</strain>
    </source>
</reference>
<proteinExistence type="predicted"/>
<keyword evidence="2" id="KW-1185">Reference proteome</keyword>
<dbReference type="EMBL" id="JBHTIW010000002">
    <property type="protein sequence ID" value="MFD0919254.1"/>
    <property type="molecule type" value="Genomic_DNA"/>
</dbReference>
<evidence type="ECO:0000313" key="2">
    <source>
        <dbReference type="Proteomes" id="UP001597018"/>
    </source>
</evidence>
<dbReference type="RefSeq" id="WP_380756841.1">
    <property type="nucleotide sequence ID" value="NZ_BAABLT010000019.1"/>
</dbReference>